<reference evidence="3" key="1">
    <citation type="submission" date="2021-01" db="EMBL/GenBank/DDBJ databases">
        <title>Modified the classification status of verrucomicrobia.</title>
        <authorList>
            <person name="Feng X."/>
        </authorList>
    </citation>
    <scope>NUCLEOTIDE SEQUENCE</scope>
    <source>
        <strain evidence="3">5K15</strain>
    </source>
</reference>
<sequence length="382" mass="42796">MDPDDQKCPHCGKLPTGKKQGKSLPRANVATLGAAHAGGMSRSGLTQDALEIQQAAAVGDDAKGRIKRTKRREARSKKVIVLLSVWLLLMALTVGLVKYFGDEDGEGEDLALIEERARMQREAELLAAKNVIKEALPICKNTLIGFLNATDAAGKAQYVYQGRELASQMSLYYRRNPSFSSVRSQAQIVRAELLKGTKYPTIGAICANQQKELFEAAFVKVGPEWKLDWKFMMRYDDRSWSLFPSGDEGDEGEFRLYMRVRDSNKKFDQEEISLVFYKPQIYRDGEFRGEPSPTVRVPVDSALGRQIIEMAGHEDDMKKDAYGFTLVTLDPPGYHRVRVKMRLHKDGLEKEFELLEILAQHWYGADVLSEELAPADASAADA</sequence>
<proteinExistence type="predicted"/>
<feature type="transmembrane region" description="Helical" evidence="2">
    <location>
        <begin position="79"/>
        <end position="100"/>
    </location>
</feature>
<comment type="caution">
    <text evidence="3">The sequence shown here is derived from an EMBL/GenBank/DDBJ whole genome shotgun (WGS) entry which is preliminary data.</text>
</comment>
<protein>
    <submittedName>
        <fullName evidence="3">Uncharacterized protein</fullName>
    </submittedName>
</protein>
<evidence type="ECO:0000256" key="2">
    <source>
        <dbReference type="SAM" id="Phobius"/>
    </source>
</evidence>
<dbReference type="AlphaFoldDB" id="A0AAE2SAE8"/>
<evidence type="ECO:0000313" key="3">
    <source>
        <dbReference type="EMBL" id="MBK1853777.1"/>
    </source>
</evidence>
<evidence type="ECO:0000256" key="1">
    <source>
        <dbReference type="SAM" id="MobiDB-lite"/>
    </source>
</evidence>
<organism evidence="3 4">
    <name type="scientific">Oceaniferula flava</name>
    <dbReference type="NCBI Taxonomy" id="2800421"/>
    <lineage>
        <taxon>Bacteria</taxon>
        <taxon>Pseudomonadati</taxon>
        <taxon>Verrucomicrobiota</taxon>
        <taxon>Verrucomicrobiia</taxon>
        <taxon>Verrucomicrobiales</taxon>
        <taxon>Verrucomicrobiaceae</taxon>
        <taxon>Oceaniferula</taxon>
    </lineage>
</organism>
<keyword evidence="4" id="KW-1185">Reference proteome</keyword>
<feature type="region of interest" description="Disordered" evidence="1">
    <location>
        <begin position="1"/>
        <end position="24"/>
    </location>
</feature>
<accession>A0AAE2SAE8</accession>
<keyword evidence="2" id="KW-0472">Membrane</keyword>
<dbReference type="RefSeq" id="WP_309488375.1">
    <property type="nucleotide sequence ID" value="NZ_JAENIG010000001.1"/>
</dbReference>
<dbReference type="Proteomes" id="UP000634206">
    <property type="component" value="Unassembled WGS sequence"/>
</dbReference>
<evidence type="ECO:0000313" key="4">
    <source>
        <dbReference type="Proteomes" id="UP000634206"/>
    </source>
</evidence>
<keyword evidence="2" id="KW-1133">Transmembrane helix</keyword>
<gene>
    <name evidence="3" type="ORF">JIN83_02290</name>
</gene>
<dbReference type="EMBL" id="JAENIG010000001">
    <property type="protein sequence ID" value="MBK1853777.1"/>
    <property type="molecule type" value="Genomic_DNA"/>
</dbReference>
<name>A0AAE2SAE8_9BACT</name>
<keyword evidence="2" id="KW-0812">Transmembrane</keyword>